<proteinExistence type="predicted"/>
<gene>
    <name evidence="1" type="ORF">DPMN_050677</name>
</gene>
<keyword evidence="2" id="KW-1185">Reference proteome</keyword>
<dbReference type="Proteomes" id="UP000828390">
    <property type="component" value="Unassembled WGS sequence"/>
</dbReference>
<dbReference type="AlphaFoldDB" id="A0A9D4CIB9"/>
<accession>A0A9D4CIB9</accession>
<reference evidence="1" key="2">
    <citation type="submission" date="2020-11" db="EMBL/GenBank/DDBJ databases">
        <authorList>
            <person name="McCartney M.A."/>
            <person name="Auch B."/>
            <person name="Kono T."/>
            <person name="Mallez S."/>
            <person name="Becker A."/>
            <person name="Gohl D.M."/>
            <person name="Silverstein K.A.T."/>
            <person name="Koren S."/>
            <person name="Bechman K.B."/>
            <person name="Herman A."/>
            <person name="Abrahante J.E."/>
            <person name="Garbe J."/>
        </authorList>
    </citation>
    <scope>NUCLEOTIDE SEQUENCE</scope>
    <source>
        <strain evidence="1">Duluth1</strain>
        <tissue evidence="1">Whole animal</tissue>
    </source>
</reference>
<evidence type="ECO:0000313" key="1">
    <source>
        <dbReference type="EMBL" id="KAH3724850.1"/>
    </source>
</evidence>
<sequence>MQGECRKLKKIFPLLARCAACIASLDAISCRPEPQNGFPSTLSVLGAAVFRHFHYLDMATPRNHDLYLCPRSTTPVFYPATSAVPVPLPAMQ</sequence>
<reference evidence="1" key="1">
    <citation type="journal article" date="2019" name="bioRxiv">
        <title>The Genome of the Zebra Mussel, Dreissena polymorpha: A Resource for Invasive Species Research.</title>
        <authorList>
            <person name="McCartney M.A."/>
            <person name="Auch B."/>
            <person name="Kono T."/>
            <person name="Mallez S."/>
            <person name="Zhang Y."/>
            <person name="Obille A."/>
            <person name="Becker A."/>
            <person name="Abrahante J.E."/>
            <person name="Garbe J."/>
            <person name="Badalamenti J.P."/>
            <person name="Herman A."/>
            <person name="Mangelson H."/>
            <person name="Liachko I."/>
            <person name="Sullivan S."/>
            <person name="Sone E.D."/>
            <person name="Koren S."/>
            <person name="Silverstein K.A.T."/>
            <person name="Beckman K.B."/>
            <person name="Gohl D.M."/>
        </authorList>
    </citation>
    <scope>NUCLEOTIDE SEQUENCE</scope>
    <source>
        <strain evidence="1">Duluth1</strain>
        <tissue evidence="1">Whole animal</tissue>
    </source>
</reference>
<organism evidence="1 2">
    <name type="scientific">Dreissena polymorpha</name>
    <name type="common">Zebra mussel</name>
    <name type="synonym">Mytilus polymorpha</name>
    <dbReference type="NCBI Taxonomy" id="45954"/>
    <lineage>
        <taxon>Eukaryota</taxon>
        <taxon>Metazoa</taxon>
        <taxon>Spiralia</taxon>
        <taxon>Lophotrochozoa</taxon>
        <taxon>Mollusca</taxon>
        <taxon>Bivalvia</taxon>
        <taxon>Autobranchia</taxon>
        <taxon>Heteroconchia</taxon>
        <taxon>Euheterodonta</taxon>
        <taxon>Imparidentia</taxon>
        <taxon>Neoheterodontei</taxon>
        <taxon>Myida</taxon>
        <taxon>Dreissenoidea</taxon>
        <taxon>Dreissenidae</taxon>
        <taxon>Dreissena</taxon>
    </lineage>
</organism>
<evidence type="ECO:0000313" key="2">
    <source>
        <dbReference type="Proteomes" id="UP000828390"/>
    </source>
</evidence>
<dbReference type="EMBL" id="JAIWYP010000012">
    <property type="protein sequence ID" value="KAH3724850.1"/>
    <property type="molecule type" value="Genomic_DNA"/>
</dbReference>
<protein>
    <submittedName>
        <fullName evidence="1">Uncharacterized protein</fullName>
    </submittedName>
</protein>
<comment type="caution">
    <text evidence="1">The sequence shown here is derived from an EMBL/GenBank/DDBJ whole genome shotgun (WGS) entry which is preliminary data.</text>
</comment>
<name>A0A9D4CIB9_DREPO</name>